<proteinExistence type="predicted"/>
<reference evidence="3 4" key="1">
    <citation type="submission" date="2024-09" db="EMBL/GenBank/DDBJ databases">
        <title>The Natural Products Discovery Center: Release of the First 8490 Sequenced Strains for Exploring Actinobacteria Biosynthetic Diversity.</title>
        <authorList>
            <person name="Kalkreuter E."/>
            <person name="Kautsar S.A."/>
            <person name="Yang D."/>
            <person name="Bader C.D."/>
            <person name="Teijaro C.N."/>
            <person name="Fluegel L."/>
            <person name="Davis C.M."/>
            <person name="Simpson J.R."/>
            <person name="Lauterbach L."/>
            <person name="Steele A.D."/>
            <person name="Gui C."/>
            <person name="Meng S."/>
            <person name="Li G."/>
            <person name="Viehrig K."/>
            <person name="Ye F."/>
            <person name="Su P."/>
            <person name="Kiefer A.F."/>
            <person name="Nichols A."/>
            <person name="Cepeda A.J."/>
            <person name="Yan W."/>
            <person name="Fan B."/>
            <person name="Jiang Y."/>
            <person name="Adhikari A."/>
            <person name="Zheng C.-J."/>
            <person name="Schuster L."/>
            <person name="Cowan T.M."/>
            <person name="Smanski M.J."/>
            <person name="Chevrette M.G."/>
            <person name="De Carvalho L.P.S."/>
            <person name="Shen B."/>
        </authorList>
    </citation>
    <scope>NUCLEOTIDE SEQUENCE [LARGE SCALE GENOMIC DNA]</scope>
    <source>
        <strain evidence="3 4">NPDC057399</strain>
    </source>
</reference>
<feature type="transmembrane region" description="Helical" evidence="2">
    <location>
        <begin position="34"/>
        <end position="55"/>
    </location>
</feature>
<evidence type="ECO:0000256" key="1">
    <source>
        <dbReference type="SAM" id="MobiDB-lite"/>
    </source>
</evidence>
<evidence type="ECO:0000313" key="4">
    <source>
        <dbReference type="Proteomes" id="UP001600650"/>
    </source>
</evidence>
<sequence length="281" mass="29818">MSFHLLVVTSALFGISLAVFFNAGEVRSPWKDGAIAFGLFSSSVIYLHGAVAKFVKFRAEEIYLRAFMQSVRCLSLCGSLVRGDSTPLVLDQHVSLLSRQLGTFSVVGYSGMSEQRKGELRKHVQEVQQALHLAATKILREGPAGCGELVSLLSVLMHRLREQRWQALLDDGQLVTNDSPLQHAVIDKERGDSWIVLVGAIIAAAFVGLATTLGVPAAATVPAALIFLLGPAALWGSKKLGVTPRYLLNATRDGVAPPNQMQLVQSPPSGSGGGSGSSSAA</sequence>
<feature type="compositionally biased region" description="Gly residues" evidence="1">
    <location>
        <begin position="270"/>
        <end position="281"/>
    </location>
</feature>
<dbReference type="RefSeq" id="WP_381724549.1">
    <property type="nucleotide sequence ID" value="NZ_JBHVBU010000002.1"/>
</dbReference>
<gene>
    <name evidence="3" type="ORF">ACFU0X_00920</name>
</gene>
<evidence type="ECO:0008006" key="5">
    <source>
        <dbReference type="Google" id="ProtNLM"/>
    </source>
</evidence>
<name>A0ABW6J8E3_STRCE</name>
<feature type="transmembrane region" description="Helical" evidence="2">
    <location>
        <begin position="217"/>
        <end position="236"/>
    </location>
</feature>
<evidence type="ECO:0000313" key="3">
    <source>
        <dbReference type="EMBL" id="MFE7961608.1"/>
    </source>
</evidence>
<keyword evidence="4" id="KW-1185">Reference proteome</keyword>
<keyword evidence="2" id="KW-1133">Transmembrane helix</keyword>
<keyword evidence="2" id="KW-0812">Transmembrane</keyword>
<organism evidence="3 4">
    <name type="scientific">Streptomyces cellulosae</name>
    <dbReference type="NCBI Taxonomy" id="1968"/>
    <lineage>
        <taxon>Bacteria</taxon>
        <taxon>Bacillati</taxon>
        <taxon>Actinomycetota</taxon>
        <taxon>Actinomycetes</taxon>
        <taxon>Kitasatosporales</taxon>
        <taxon>Streptomycetaceae</taxon>
        <taxon>Streptomyces</taxon>
    </lineage>
</organism>
<protein>
    <recommendedName>
        <fullName evidence="5">Type II secretion system protein GspF domain-containing protein</fullName>
    </recommendedName>
</protein>
<dbReference type="EMBL" id="JBHVBU010000002">
    <property type="protein sequence ID" value="MFE7961608.1"/>
    <property type="molecule type" value="Genomic_DNA"/>
</dbReference>
<feature type="transmembrane region" description="Helical" evidence="2">
    <location>
        <begin position="194"/>
        <end position="211"/>
    </location>
</feature>
<evidence type="ECO:0000256" key="2">
    <source>
        <dbReference type="SAM" id="Phobius"/>
    </source>
</evidence>
<dbReference type="Proteomes" id="UP001600650">
    <property type="component" value="Unassembled WGS sequence"/>
</dbReference>
<accession>A0ABW6J8E3</accession>
<feature type="region of interest" description="Disordered" evidence="1">
    <location>
        <begin position="257"/>
        <end position="281"/>
    </location>
</feature>
<keyword evidence="2" id="KW-0472">Membrane</keyword>
<comment type="caution">
    <text evidence="3">The sequence shown here is derived from an EMBL/GenBank/DDBJ whole genome shotgun (WGS) entry which is preliminary data.</text>
</comment>